<dbReference type="GeneID" id="92027495"/>
<comment type="caution">
    <text evidence="2">The sequence shown here is derived from an EMBL/GenBank/DDBJ whole genome shotgun (WGS) entry which is preliminary data.</text>
</comment>
<evidence type="ECO:0000313" key="3">
    <source>
        <dbReference type="Proteomes" id="UP001360953"/>
    </source>
</evidence>
<proteinExistence type="predicted"/>
<organism evidence="2 3">
    <name type="scientific">Phyllosticta citribraziliensis</name>
    <dbReference type="NCBI Taxonomy" id="989973"/>
    <lineage>
        <taxon>Eukaryota</taxon>
        <taxon>Fungi</taxon>
        <taxon>Dikarya</taxon>
        <taxon>Ascomycota</taxon>
        <taxon>Pezizomycotina</taxon>
        <taxon>Dothideomycetes</taxon>
        <taxon>Dothideomycetes incertae sedis</taxon>
        <taxon>Botryosphaeriales</taxon>
        <taxon>Phyllostictaceae</taxon>
        <taxon>Phyllosticta</taxon>
    </lineage>
</organism>
<sequence length="261" mass="29514">MGSISDLLVSVRILCSESMPIRPLGKFRISLDDTANTVSNHQSWRSLASHNSSADQLYPGIPFRQDPFQPPPRYILWRRASNPTARPCRKRRKDRVPTAKRLPPLSRSASTTSYDNAKGRLPIQEGHGVVQKKRVEICQYRRGSDRPQELAEAAGPPDPNLVREARRPRAYRHATRRSAFASLLSLGWRAGWACLRLQTAYDSCVAAAGPQQTHRQPRQLANFSLFWGMDACVPHACPFPSCLPDDRPTSSLRCFWLEMLR</sequence>
<accession>A0ABR1M4R1</accession>
<name>A0ABR1M4R1_9PEZI</name>
<reference evidence="2 3" key="1">
    <citation type="submission" date="2024-04" db="EMBL/GenBank/DDBJ databases">
        <title>Phyllosticta paracitricarpa is synonymous to the EU quarantine fungus P. citricarpa based on phylogenomic analyses.</title>
        <authorList>
            <consortium name="Lawrence Berkeley National Laboratory"/>
            <person name="Van ingen-buijs V.A."/>
            <person name="Van westerhoven A.C."/>
            <person name="Haridas S."/>
            <person name="Skiadas P."/>
            <person name="Martin F."/>
            <person name="Groenewald J.Z."/>
            <person name="Crous P.W."/>
            <person name="Seidl M.F."/>
        </authorList>
    </citation>
    <scope>NUCLEOTIDE SEQUENCE [LARGE SCALE GENOMIC DNA]</scope>
    <source>
        <strain evidence="2 3">CPC 17464</strain>
    </source>
</reference>
<feature type="region of interest" description="Disordered" evidence="1">
    <location>
        <begin position="80"/>
        <end position="121"/>
    </location>
</feature>
<protein>
    <submittedName>
        <fullName evidence="2">Uncharacterized protein</fullName>
    </submittedName>
</protein>
<evidence type="ECO:0000313" key="2">
    <source>
        <dbReference type="EMBL" id="KAK7542573.1"/>
    </source>
</evidence>
<dbReference type="Proteomes" id="UP001360953">
    <property type="component" value="Unassembled WGS sequence"/>
</dbReference>
<gene>
    <name evidence="2" type="ORF">J3D65DRAFT_220988</name>
</gene>
<dbReference type="RefSeq" id="XP_066658866.1">
    <property type="nucleotide sequence ID" value="XM_066794589.1"/>
</dbReference>
<keyword evidence="3" id="KW-1185">Reference proteome</keyword>
<dbReference type="EMBL" id="JBBPEH010000002">
    <property type="protein sequence ID" value="KAK7542573.1"/>
    <property type="molecule type" value="Genomic_DNA"/>
</dbReference>
<evidence type="ECO:0000256" key="1">
    <source>
        <dbReference type="SAM" id="MobiDB-lite"/>
    </source>
</evidence>